<evidence type="ECO:0000313" key="1">
    <source>
        <dbReference type="EMBL" id="KAL2059088.1"/>
    </source>
</evidence>
<dbReference type="Proteomes" id="UP001590951">
    <property type="component" value="Unassembled WGS sequence"/>
</dbReference>
<accession>A0ABR4BMZ8</accession>
<proteinExistence type="predicted"/>
<gene>
    <name evidence="1" type="ORF">ABVK25_000380</name>
</gene>
<reference evidence="1 2" key="1">
    <citation type="submission" date="2024-09" db="EMBL/GenBank/DDBJ databases">
        <title>Rethinking Asexuality: The Enigmatic Case of Functional Sexual Genes in Lepraria (Stereocaulaceae).</title>
        <authorList>
            <person name="Doellman M."/>
            <person name="Sun Y."/>
            <person name="Barcenas-Pena A."/>
            <person name="Lumbsch H.T."/>
            <person name="Grewe F."/>
        </authorList>
    </citation>
    <scope>NUCLEOTIDE SEQUENCE [LARGE SCALE GENOMIC DNA]</scope>
    <source>
        <strain evidence="1 2">Grewe 0041</strain>
    </source>
</reference>
<evidence type="ECO:0008006" key="3">
    <source>
        <dbReference type="Google" id="ProtNLM"/>
    </source>
</evidence>
<protein>
    <recommendedName>
        <fullName evidence="3">Maturase K</fullName>
    </recommendedName>
</protein>
<organism evidence="1 2">
    <name type="scientific">Lepraria finkii</name>
    <dbReference type="NCBI Taxonomy" id="1340010"/>
    <lineage>
        <taxon>Eukaryota</taxon>
        <taxon>Fungi</taxon>
        <taxon>Dikarya</taxon>
        <taxon>Ascomycota</taxon>
        <taxon>Pezizomycotina</taxon>
        <taxon>Lecanoromycetes</taxon>
        <taxon>OSLEUM clade</taxon>
        <taxon>Lecanoromycetidae</taxon>
        <taxon>Lecanorales</taxon>
        <taxon>Lecanorineae</taxon>
        <taxon>Stereocaulaceae</taxon>
        <taxon>Lepraria</taxon>
    </lineage>
</organism>
<sequence length="237" mass="27309">MADFLSLPTEIRYEIYRHLRTDRSLSLSPRVENLVVLGYVSYGFHPQILTTNHQICYEAKQVFYGENHWTLFVTPEIHFKMKYFKLAPLSSALPFIRRVQVRFRMFDCLYLPSSLGLVLKDNIMVQLREKLNQISKTLAKARSLQTFSLIWTETAGTWRPYGIYSDREWTSDTGELVRAMQGHIEKILQPLCTLKPSCTIQKSEQIVKFGSNVRSTAMEKAFSNAVDTLKAGRVSSA</sequence>
<keyword evidence="2" id="KW-1185">Reference proteome</keyword>
<evidence type="ECO:0000313" key="2">
    <source>
        <dbReference type="Proteomes" id="UP001590951"/>
    </source>
</evidence>
<name>A0ABR4BMZ8_9LECA</name>
<comment type="caution">
    <text evidence="1">The sequence shown here is derived from an EMBL/GenBank/DDBJ whole genome shotgun (WGS) entry which is preliminary data.</text>
</comment>
<dbReference type="EMBL" id="JBHFEH010000001">
    <property type="protein sequence ID" value="KAL2059088.1"/>
    <property type="molecule type" value="Genomic_DNA"/>
</dbReference>